<dbReference type="PANTHER" id="PTHR47675">
    <property type="entry name" value="MOLYBDOPTERIN BINDING DOMAIN PROTEIN (AFU_ORTHOLOGUE AFUA_5G11210)"/>
    <property type="match status" value="1"/>
</dbReference>
<reference evidence="2 3" key="1">
    <citation type="journal article" date="2007" name="Nat. Biotechnol.">
        <title>Genome sequence of the lignocellulose-bioconverting and xylose-fermenting yeast Pichia stipitis.</title>
        <authorList>
            <person name="Jeffries T.W."/>
            <person name="Grigoriev I.V."/>
            <person name="Grimwood J."/>
            <person name="Laplaza J.M."/>
            <person name="Aerts A."/>
            <person name="Salamov A."/>
            <person name="Schmutz J."/>
            <person name="Lindquist E."/>
            <person name="Dehal P."/>
            <person name="Shapiro H."/>
            <person name="Jin Y.S."/>
            <person name="Passoth V."/>
            <person name="Richardson P.M."/>
        </authorList>
    </citation>
    <scope>NUCLEOTIDE SEQUENCE [LARGE SCALE GENOMIC DNA]</scope>
    <source>
        <strain evidence="3">ATCC 58785 / CBS 6054 / NBRC 10063 / NRRL Y-11545</strain>
    </source>
</reference>
<dbReference type="Proteomes" id="UP000002258">
    <property type="component" value="Chromosome 3"/>
</dbReference>
<name>A3LRI4_PICST</name>
<accession>A3LRI4</accession>
<dbReference type="eggNOG" id="KOG2644">
    <property type="taxonomic scope" value="Eukaryota"/>
</dbReference>
<dbReference type="GO" id="GO:0016740">
    <property type="term" value="F:transferase activity"/>
    <property type="evidence" value="ECO:0007669"/>
    <property type="project" value="UniProtKB-KW"/>
</dbReference>
<dbReference type="KEGG" id="pic:PICST_57074"/>
<dbReference type="InterPro" id="IPR001453">
    <property type="entry name" value="MoaB/Mog_dom"/>
</dbReference>
<organism evidence="2 3">
    <name type="scientific">Scheffersomyces stipitis (strain ATCC 58785 / CBS 6054 / NBRC 10063 / NRRL Y-11545)</name>
    <name type="common">Yeast</name>
    <name type="synonym">Pichia stipitis</name>
    <dbReference type="NCBI Taxonomy" id="322104"/>
    <lineage>
        <taxon>Eukaryota</taxon>
        <taxon>Fungi</taxon>
        <taxon>Dikarya</taxon>
        <taxon>Ascomycota</taxon>
        <taxon>Saccharomycotina</taxon>
        <taxon>Pichiomycetes</taxon>
        <taxon>Debaryomycetaceae</taxon>
        <taxon>Scheffersomyces</taxon>
    </lineage>
</organism>
<dbReference type="GO" id="GO:0042726">
    <property type="term" value="P:flavin-containing compound metabolic process"/>
    <property type="evidence" value="ECO:0007669"/>
    <property type="project" value="EnsemblFungi"/>
</dbReference>
<gene>
    <name evidence="2" type="primary">CIN1</name>
    <name evidence="2" type="ORF">PICST_57074</name>
</gene>
<dbReference type="InterPro" id="IPR036425">
    <property type="entry name" value="MoaB/Mog-like_dom_sf"/>
</dbReference>
<feature type="non-terminal residue" evidence="2">
    <location>
        <position position="1"/>
    </location>
</feature>
<keyword evidence="3" id="KW-1185">Reference proteome</keyword>
<evidence type="ECO:0000313" key="3">
    <source>
        <dbReference type="Proteomes" id="UP000002258"/>
    </source>
</evidence>
<feature type="domain" description="MoaB/Mog" evidence="1">
    <location>
        <begin position="3"/>
        <end position="176"/>
    </location>
</feature>
<evidence type="ECO:0000259" key="1">
    <source>
        <dbReference type="SMART" id="SM00852"/>
    </source>
</evidence>
<dbReference type="Pfam" id="PF00994">
    <property type="entry name" value="MoCF_biosynth"/>
    <property type="match status" value="1"/>
</dbReference>
<sequence>SAGILIIGDEVLNGKILDTNSHNFAKFCFNKLSIPMKRTIVCGDDKDDIVNSLRILVEQDKVDLIITSGGLGSTHDDITYSVLSEFYNINYELDNNVVARMHRLRGSYLDSLSQEQLHAFYKMATLPPETTTETIFLDEQLWFPIVAINHQVYVLPGVPQLFNRSIDELESYLKTRIVSSGSALSRFYVKTKSNESEMAPFLTKLQNQVDGKYGVGTVKLGSYPHMDWKINTISIIGKIPEISKQNLRNIVQEVVDGIGGNAAEIDQ</sequence>
<dbReference type="AlphaFoldDB" id="A3LRI4"/>
<dbReference type="GeneID" id="4838361"/>
<dbReference type="OMA" id="MARMPRG"/>
<dbReference type="OrthoDB" id="448496at2759"/>
<dbReference type="EMBL" id="CP000497">
    <property type="protein sequence ID" value="ABN65741.2"/>
    <property type="molecule type" value="Genomic_DNA"/>
</dbReference>
<dbReference type="Gene3D" id="3.40.980.10">
    <property type="entry name" value="MoaB/Mog-like domain"/>
    <property type="match status" value="1"/>
</dbReference>
<dbReference type="InParanoid" id="A3LRI4"/>
<dbReference type="HOGENOM" id="CLU_030805_0_0_1"/>
<protein>
    <submittedName>
        <fullName evidence="2">3'-phosphoadenosine 5'-phosphosulfate sulfotransferase (PAPS reductase)/FAD synthetase and related enzymes</fullName>
    </submittedName>
</protein>
<dbReference type="SUPFAM" id="SSF53218">
    <property type="entry name" value="Molybdenum cofactor biosynthesis proteins"/>
    <property type="match status" value="1"/>
</dbReference>
<dbReference type="RefSeq" id="XP_001383770.2">
    <property type="nucleotide sequence ID" value="XM_001383733.1"/>
</dbReference>
<keyword evidence="2" id="KW-0808">Transferase</keyword>
<evidence type="ECO:0000313" key="2">
    <source>
        <dbReference type="EMBL" id="ABN65741.2"/>
    </source>
</evidence>
<proteinExistence type="predicted"/>
<dbReference type="FunCoup" id="A3LRI4">
    <property type="interactions" value="16"/>
</dbReference>
<feature type="non-terminal residue" evidence="2">
    <location>
        <position position="267"/>
    </location>
</feature>
<dbReference type="STRING" id="322104.A3LRI4"/>
<dbReference type="SMART" id="SM00852">
    <property type="entry name" value="MoCF_biosynth"/>
    <property type="match status" value="1"/>
</dbReference>
<dbReference type="GO" id="GO:0047884">
    <property type="term" value="F:FAD diphosphatase activity"/>
    <property type="evidence" value="ECO:0007669"/>
    <property type="project" value="EnsemblFungi"/>
</dbReference>
<dbReference type="PANTHER" id="PTHR47675:SF1">
    <property type="entry name" value="MOLYBDOPTERIN BINDING DOMAIN PROTEIN (AFU_ORTHOLOGUE AFUA_5G11210)"/>
    <property type="match status" value="1"/>
</dbReference>